<reference evidence="2" key="1">
    <citation type="submission" date="2018-07" db="EMBL/GenBank/DDBJ databases">
        <authorList>
            <person name="Liu B.-T."/>
            <person name="Du Z."/>
        </authorList>
    </citation>
    <scope>NUCLEOTIDE SEQUENCE [LARGE SCALE GENOMIC DNA]</scope>
    <source>
        <strain evidence="2">XYN52</strain>
    </source>
</reference>
<gene>
    <name evidence="1" type="ORF">DVH29_15990</name>
</gene>
<comment type="caution">
    <text evidence="1">The sequence shown here is derived from an EMBL/GenBank/DDBJ whole genome shotgun (WGS) entry which is preliminary data.</text>
</comment>
<evidence type="ECO:0000313" key="1">
    <source>
        <dbReference type="EMBL" id="RDE07582.1"/>
    </source>
</evidence>
<dbReference type="Proteomes" id="UP000253759">
    <property type="component" value="Unassembled WGS sequence"/>
</dbReference>
<accession>A0A369W2T4</accession>
<dbReference type="AlphaFoldDB" id="A0A369W2T4"/>
<dbReference type="EMBL" id="QQNH01000057">
    <property type="protein sequence ID" value="RDE07582.1"/>
    <property type="molecule type" value="Genomic_DNA"/>
</dbReference>
<name>A0A369W2T4_9HYPH</name>
<evidence type="ECO:0000313" key="2">
    <source>
        <dbReference type="Proteomes" id="UP000253759"/>
    </source>
</evidence>
<sequence>MGIFDPLRLLAVVRDPMSTMVGGIVEVLRMAKPKKSKVKKPAAPKVSDAAQLFMSLVEQFDYRQGPNAAAQRLTNVTFFAGAGFSKSWDPNAPVGSQLFSLKTEVMEEVANIGVLSRMFGLDSLSRITPDQLRQIIYQMDMYERYPDVRSRYVDEQNIAMFRGALRAAIVDRYNELTQLNYFDPAASKFPLDNPTVEQLEIVGFFRNLLAKTDGSTGFAEGVRTHFVTTNYDYVIETILDNVLSPDDSHFLYSYRGFTPIQIVDGPNNTPVHEHWLTQHLLKINGGFEILRRGSDYILDYSQRAPSSIIGDPPIVMLASREQDYSDPYFRTIFPKVVRLMRESMVLVIVGYSLPEDDALLRFFIRQFAEEPEDGFGKYIFYIDINENSQKRKTLEAVFPSMVTLDQPTVITYQGSFSAFAKECISLSPAVPDPF</sequence>
<keyword evidence="2" id="KW-1185">Reference proteome</keyword>
<organism evidence="1 2">
    <name type="scientific">Pelagibacterium lacus</name>
    <dbReference type="NCBI Taxonomy" id="2282655"/>
    <lineage>
        <taxon>Bacteria</taxon>
        <taxon>Pseudomonadati</taxon>
        <taxon>Pseudomonadota</taxon>
        <taxon>Alphaproteobacteria</taxon>
        <taxon>Hyphomicrobiales</taxon>
        <taxon>Devosiaceae</taxon>
        <taxon>Pelagibacterium</taxon>
    </lineage>
</organism>
<protein>
    <submittedName>
        <fullName evidence="1">Uncharacterized protein</fullName>
    </submittedName>
</protein>
<dbReference type="Pfam" id="PF13289">
    <property type="entry name" value="SIR2_2"/>
    <property type="match status" value="1"/>
</dbReference>
<proteinExistence type="predicted"/>